<keyword evidence="5" id="KW-0732">Signal</keyword>
<evidence type="ECO:0000256" key="2">
    <source>
        <dbReference type="ARBA" id="ARBA00022475"/>
    </source>
</evidence>
<evidence type="ECO:0000313" key="19">
    <source>
        <dbReference type="RGD" id="631331"/>
    </source>
</evidence>
<dbReference type="GO" id="GO:0019864">
    <property type="term" value="F:IgG binding"/>
    <property type="evidence" value="ECO:0007669"/>
    <property type="project" value="UniProtKB-KW"/>
</dbReference>
<dbReference type="HOGENOM" id="CLU_023383_1_2_1"/>
<proteinExistence type="evidence at protein level"/>
<keyword evidence="9" id="KW-1015">Disulfide bond</keyword>
<dbReference type="CTD" id="2213"/>
<feature type="region of interest" description="Disordered" evidence="13">
    <location>
        <begin position="274"/>
        <end position="342"/>
    </location>
</feature>
<dbReference type="IntAct" id="A3RLA8">
    <property type="interactions" value="1"/>
</dbReference>
<dbReference type="GeneID" id="289211"/>
<keyword evidence="2" id="KW-1003">Cell membrane</keyword>
<reference evidence="20" key="3">
    <citation type="journal article" date="2012" name="Nat. Commun.">
        <title>Quantitative maps of protein phosphorylation sites across 14 different rat organs and tissues.</title>
        <authorList>
            <person name="Lundby A."/>
            <person name="Secher A."/>
            <person name="Lage K."/>
            <person name="Nordsborg N.B."/>
            <person name="Dmytriyev A."/>
            <person name="Lundby C."/>
            <person name="Olsen J.V."/>
        </authorList>
    </citation>
    <scope>IDENTIFICATION BY MASS SPECTROMETRY [LARGE SCALE ANALYSIS]</scope>
</reference>
<dbReference type="Bgee" id="ENSRNOG00000046452">
    <property type="expression patterns" value="Expressed in spleen and 19 other cell types or tissues"/>
</dbReference>
<evidence type="ECO:0000256" key="13">
    <source>
        <dbReference type="SAM" id="MobiDB-lite"/>
    </source>
</evidence>
<evidence type="ECO:0000256" key="4">
    <source>
        <dbReference type="ARBA" id="ARBA00022692"/>
    </source>
</evidence>
<evidence type="ECO:0000313" key="16">
    <source>
        <dbReference type="EMBL" id="ABO09816.1"/>
    </source>
</evidence>
<keyword evidence="4 14" id="KW-0812">Transmembrane</keyword>
<dbReference type="AlphaFoldDB" id="A3RLA8"/>
<keyword evidence="8 14" id="KW-0472">Membrane</keyword>
<evidence type="ECO:0000256" key="6">
    <source>
        <dbReference type="ARBA" id="ARBA00022737"/>
    </source>
</evidence>
<dbReference type="ExpressionAtlas" id="A3RLA8">
    <property type="expression patterns" value="baseline and differential"/>
</dbReference>
<reference evidence="17 18" key="1">
    <citation type="journal article" date="2004" name="Nature">
        <title>Genome sequence of the Brown Norway rat yields insights into mammalian evolution.</title>
        <authorList>
            <consortium name="Rat Genome Sequencing Project Consortium"/>
            <person name="Gibbs R.A."/>
            <person name="Weinstock G.M."/>
            <person name="Metzker M.L."/>
            <person name="Muzny D.M."/>
            <person name="Sodergren E.J."/>
            <person name="Scherer S."/>
            <person name="Scott G."/>
            <person name="Steffen D."/>
            <person name="Worley K.C."/>
            <person name="Burch P.E."/>
            <person name="Okwuonu G."/>
            <person name="Hines S."/>
            <person name="Lewis L."/>
            <person name="Deramo C."/>
            <person name="Delgado O."/>
            <person name="Dugan-Rocha S."/>
            <person name="Miner G."/>
            <person name="Morgan M."/>
            <person name="Hawes A."/>
            <person name="Gill R."/>
            <person name="Holt R.A."/>
            <person name="Adams M.D."/>
            <person name="Amanatides P.G."/>
            <person name="Baden-Tillson H."/>
            <person name="Barnstead M."/>
            <person name="Chin S."/>
            <person name="Evans C.A."/>
            <person name="Ferriera S."/>
            <person name="Fosler C."/>
            <person name="Glodek A."/>
            <person name="Gu Z."/>
            <person name="Jennings D."/>
            <person name="Kraft C.L."/>
            <person name="Nguyen T."/>
            <person name="Pfannkoch C.M."/>
            <person name="Sitter C."/>
            <person name="Sutton G.G."/>
            <person name="Venter J.C."/>
            <person name="Woodage T."/>
            <person name="Smith D."/>
            <person name="Lee H.-M."/>
            <person name="Gustafson E."/>
            <person name="Cahill P."/>
            <person name="Kana A."/>
            <person name="Doucette-Stamm L."/>
            <person name="Weinstock K."/>
            <person name="Fechtel K."/>
            <person name="Weiss R.B."/>
            <person name="Dunn D.M."/>
            <person name="Green E.D."/>
            <person name="Blakesley R.W."/>
            <person name="Bouffard G.G."/>
            <person name="De Jong P.J."/>
            <person name="Osoegawa K."/>
            <person name="Zhu B."/>
            <person name="Marra M."/>
            <person name="Schein J."/>
            <person name="Bosdet I."/>
            <person name="Fjell C."/>
            <person name="Jones S."/>
            <person name="Krzywinski M."/>
            <person name="Mathewson C."/>
            <person name="Siddiqui A."/>
            <person name="Wye N."/>
            <person name="McPherson J."/>
            <person name="Zhao S."/>
            <person name="Fraser C.M."/>
            <person name="Shetty J."/>
            <person name="Shatsman S."/>
            <person name="Geer K."/>
            <person name="Chen Y."/>
            <person name="Abramzon S."/>
            <person name="Nierman W.C."/>
            <person name="Havlak P.H."/>
            <person name="Chen R."/>
            <person name="Durbin K.J."/>
            <person name="Egan A."/>
            <person name="Ren Y."/>
            <person name="Song X.-Z."/>
            <person name="Li B."/>
            <person name="Liu Y."/>
            <person name="Qin X."/>
            <person name="Cawley S."/>
            <person name="Cooney A.J."/>
            <person name="D'Souza L.M."/>
            <person name="Martin K."/>
            <person name="Wu J.Q."/>
            <person name="Gonzalez-Garay M.L."/>
            <person name="Jackson A.R."/>
            <person name="Kalafus K.J."/>
            <person name="McLeod M.P."/>
            <person name="Milosavljevic A."/>
            <person name="Virk D."/>
            <person name="Volkov A."/>
            <person name="Wheeler D.A."/>
            <person name="Zhang Z."/>
            <person name="Bailey J.A."/>
            <person name="Eichler E.E."/>
            <person name="Tuzun E."/>
            <person name="Birney E."/>
            <person name="Mongin E."/>
            <person name="Ureta-Vidal A."/>
            <person name="Woodwark C."/>
            <person name="Zdobnov E."/>
            <person name="Bork P."/>
            <person name="Suyama M."/>
            <person name="Torrents D."/>
            <person name="Alexandersson M."/>
            <person name="Trask B.J."/>
            <person name="Young J.M."/>
            <person name="Huang H."/>
            <person name="Wang H."/>
            <person name="Xing H."/>
            <person name="Daniels S."/>
            <person name="Gietzen D."/>
            <person name="Schmidt J."/>
            <person name="Stevens K."/>
            <person name="Vitt U."/>
            <person name="Wingrove J."/>
            <person name="Camara F."/>
            <person name="Mar Alba M."/>
            <person name="Abril J.F."/>
            <person name="Guigo R."/>
            <person name="Smit A."/>
            <person name="Dubchak I."/>
            <person name="Rubin E.M."/>
            <person name="Couronne O."/>
            <person name="Poliakov A."/>
            <person name="Huebner N."/>
            <person name="Ganten D."/>
            <person name="Goesele C."/>
            <person name="Hummel O."/>
            <person name="Kreitler T."/>
            <person name="Lee Y.-A."/>
            <person name="Monti J."/>
            <person name="Schulz H."/>
            <person name="Zimdahl H."/>
            <person name="Himmelbauer H."/>
            <person name="Lehrach H."/>
            <person name="Jacob H.J."/>
            <person name="Bromberg S."/>
            <person name="Gullings-Handley J."/>
            <person name="Jensen-Seaman M.I."/>
            <person name="Kwitek A.E."/>
            <person name="Lazar J."/>
            <person name="Pasko D."/>
            <person name="Tonellato P.J."/>
            <person name="Twigger S."/>
            <person name="Ponting C.P."/>
            <person name="Duarte J.M."/>
            <person name="Rice S."/>
            <person name="Goodstadt L."/>
            <person name="Beatson S.A."/>
            <person name="Emes R.D."/>
            <person name="Winter E.E."/>
            <person name="Webber C."/>
            <person name="Brandt P."/>
            <person name="Nyakatura G."/>
            <person name="Adetobi M."/>
            <person name="Chiaromonte F."/>
            <person name="Elnitski L."/>
            <person name="Eswara P."/>
            <person name="Hardison R.C."/>
            <person name="Hou M."/>
            <person name="Kolbe D."/>
            <person name="Makova K."/>
            <person name="Miller W."/>
            <person name="Nekrutenko A."/>
            <person name="Riemer C."/>
            <person name="Schwartz S."/>
            <person name="Taylor J."/>
            <person name="Yang S."/>
            <person name="Zhang Y."/>
            <person name="Lindpaintner K."/>
            <person name="Andrews T.D."/>
            <person name="Caccamo M."/>
            <person name="Clamp M."/>
            <person name="Clarke L."/>
            <person name="Curwen V."/>
            <person name="Durbin R.M."/>
            <person name="Eyras E."/>
            <person name="Searle S.M."/>
            <person name="Cooper G.M."/>
            <person name="Batzoglou S."/>
            <person name="Brudno M."/>
            <person name="Sidow A."/>
            <person name="Stone E.A."/>
            <person name="Payseur B.A."/>
            <person name="Bourque G."/>
            <person name="Lopez-Otin C."/>
            <person name="Puente X.S."/>
            <person name="Chakrabarti K."/>
            <person name="Chatterji S."/>
            <person name="Dewey C."/>
            <person name="Pachter L."/>
            <person name="Bray N."/>
            <person name="Yap V.B."/>
            <person name="Caspi A."/>
            <person name="Tesler G."/>
            <person name="Pevzner P.A."/>
            <person name="Haussler D."/>
            <person name="Roskin K.M."/>
            <person name="Baertsch R."/>
            <person name="Clawson H."/>
            <person name="Furey T.S."/>
            <person name="Hinrichs A.S."/>
            <person name="Karolchik D."/>
            <person name="Kent W.J."/>
            <person name="Rosenbloom K.R."/>
            <person name="Trumbower H."/>
            <person name="Weirauch M."/>
            <person name="Cooper D.N."/>
            <person name="Stenson P.D."/>
            <person name="Ma B."/>
            <person name="Brent M."/>
            <person name="Arumugam M."/>
            <person name="Shteynberg D."/>
            <person name="Copley R.R."/>
            <person name="Taylor M.S."/>
            <person name="Riethman H."/>
            <person name="Mudunuri U."/>
            <person name="Peterson J."/>
            <person name="Guyer M."/>
            <person name="Felsenfeld A."/>
            <person name="Old S."/>
            <person name="Mockrin S."/>
            <person name="Collins F.S."/>
        </authorList>
    </citation>
    <scope>NUCLEOTIDE SEQUENCE [LARGE SCALE GENOMIC DNA]</scope>
    <source>
        <strain evidence="17 18">Brown Norway</strain>
    </source>
</reference>
<comment type="subcellular location">
    <subcellularLocation>
        <location evidence="1">Cell membrane</location>
        <topology evidence="1">Single-pass type I membrane protein</topology>
    </subcellularLocation>
</comment>
<dbReference type="SMR" id="A3RLA8"/>
<keyword evidence="6" id="KW-0677">Repeat</keyword>
<dbReference type="RefSeq" id="XP_006250295.1">
    <property type="nucleotide sequence ID" value="XM_006250233.3"/>
</dbReference>
<dbReference type="InterPro" id="IPR036179">
    <property type="entry name" value="Ig-like_dom_sf"/>
</dbReference>
<organism evidence="16">
    <name type="scientific">Rattus norvegicus</name>
    <name type="common">Rat</name>
    <dbReference type="NCBI Taxonomy" id="10116"/>
    <lineage>
        <taxon>Eukaryota</taxon>
        <taxon>Metazoa</taxon>
        <taxon>Chordata</taxon>
        <taxon>Craniata</taxon>
        <taxon>Vertebrata</taxon>
        <taxon>Euteleostomi</taxon>
        <taxon>Mammalia</taxon>
        <taxon>Eutheria</taxon>
        <taxon>Euarchontoglires</taxon>
        <taxon>Glires</taxon>
        <taxon>Rodentia</taxon>
        <taxon>Myomorpha</taxon>
        <taxon>Muroidea</taxon>
        <taxon>Muridae</taxon>
        <taxon>Murinae</taxon>
        <taxon>Rattus</taxon>
    </lineage>
</organism>
<dbReference type="OrthoDB" id="6151406at2759"/>
<feature type="transmembrane region" description="Helical" evidence="14">
    <location>
        <begin position="223"/>
        <end position="248"/>
    </location>
</feature>
<dbReference type="InterPro" id="IPR050488">
    <property type="entry name" value="Ig_Fc_receptor"/>
</dbReference>
<dbReference type="PaxDb" id="10116-ENSRNOP00000055293"/>
<dbReference type="EMBL" id="EF424788">
    <property type="protein sequence ID" value="ABO09816.1"/>
    <property type="molecule type" value="mRNA"/>
</dbReference>
<dbReference type="PANTHER" id="PTHR11481:SF97">
    <property type="entry name" value="LOW AFFINITY IMMUNOGLOBULIN GAMMA FC REGION RECEPTOR II-B-RELATED"/>
    <property type="match status" value="1"/>
</dbReference>
<evidence type="ECO:0007829" key="20">
    <source>
        <dbReference type="PubMed" id="22673903"/>
    </source>
</evidence>
<dbReference type="GO" id="GO:0005886">
    <property type="term" value="C:plasma membrane"/>
    <property type="evidence" value="ECO:0007669"/>
    <property type="project" value="UniProtKB-SubCell"/>
</dbReference>
<dbReference type="GO" id="GO:0002682">
    <property type="term" value="P:regulation of immune system process"/>
    <property type="evidence" value="ECO:0007669"/>
    <property type="project" value="UniProtKB-ARBA"/>
</dbReference>
<evidence type="ECO:0000256" key="12">
    <source>
        <dbReference type="ARBA" id="ARBA00023319"/>
    </source>
</evidence>
<keyword evidence="12" id="KW-0393">Immunoglobulin domain</keyword>
<evidence type="ECO:0000256" key="14">
    <source>
        <dbReference type="SAM" id="Phobius"/>
    </source>
</evidence>
<dbReference type="eggNOG" id="ENOG502SVEW">
    <property type="taxonomic scope" value="Eukaryota"/>
</dbReference>
<evidence type="ECO:0000256" key="10">
    <source>
        <dbReference type="ARBA" id="ARBA00023170"/>
    </source>
</evidence>
<keyword evidence="18" id="KW-1185">Reference proteome</keyword>
<dbReference type="InterPro" id="IPR013783">
    <property type="entry name" value="Ig-like_fold"/>
</dbReference>
<evidence type="ECO:0000256" key="3">
    <source>
        <dbReference type="ARBA" id="ARBA00022652"/>
    </source>
</evidence>
<dbReference type="SMART" id="SM00409">
    <property type="entry name" value="IG"/>
    <property type="match status" value="2"/>
</dbReference>
<dbReference type="PANTHER" id="PTHR11481">
    <property type="entry name" value="IMMUNOGLOBULIN FC RECEPTOR"/>
    <property type="match status" value="1"/>
</dbReference>
<keyword evidence="7 14" id="KW-1133">Transmembrane helix</keyword>
<dbReference type="Ensembl" id="ENSRNOT00000058497.5">
    <property type="protein sequence ID" value="ENSRNOP00000055293.2"/>
    <property type="gene ID" value="ENSRNOG00000046452.5"/>
</dbReference>
<dbReference type="FunFam" id="2.60.40.10:FF:000217">
    <property type="entry name" value="High affinity immunoglobulin gamma Fc receptor I"/>
    <property type="match status" value="1"/>
</dbReference>
<dbReference type="RGD" id="631331">
    <property type="gene designation" value="Fcgr2b"/>
</dbReference>
<evidence type="ECO:0000313" key="18">
    <source>
        <dbReference type="Proteomes" id="UP000002494"/>
    </source>
</evidence>
<evidence type="ECO:0000256" key="9">
    <source>
        <dbReference type="ARBA" id="ARBA00023157"/>
    </source>
</evidence>
<dbReference type="PROSITE" id="PS50835">
    <property type="entry name" value="IG_LIKE"/>
    <property type="match status" value="2"/>
</dbReference>
<dbReference type="InterPro" id="IPR007110">
    <property type="entry name" value="Ig-like_dom"/>
</dbReference>
<reference evidence="17" key="4">
    <citation type="submission" date="2025-05" db="UniProtKB">
        <authorList>
            <consortium name="Ensembl"/>
        </authorList>
    </citation>
    <scope>IDENTIFICATION</scope>
    <source>
        <strain evidence="17">Brown Norway</strain>
    </source>
</reference>
<dbReference type="Pfam" id="PF13895">
    <property type="entry name" value="Ig_2"/>
    <property type="match status" value="2"/>
</dbReference>
<sequence length="342" mass="37974">MGTLLFLPLPMDSNRTVVHVLSRTLYHMLLWTAVLNLVAESHAGLPKAVVKLEPPWIQVLKEDTVTLMCEGTHNTKNCSTQWFHNGSSIWHQAQANYTFKATVNDSGEYRCRMEETGISEPIHLGVISDWLLLQTSQLVFEEGETITLRCHSWKNKQLTKVLLFQNGKPVRYYHQSSNFSIPKANHSHSGNYYCKAYLGRTMHVSKPVTITVQEPKSSSSLPVLTIVAAVAGIAVAAIVIILVSLVYLKKKQVPALPGNPDHREMGEALPEELGEYRKPSGGSVPVSPGPPSGLDPTRSSSYTPSGLEEAEKNEVENTITYSLLKHPEAPDEESDHDYQNHI</sequence>
<protein>
    <submittedName>
        <fullName evidence="17">Fc gamma receptor 2B</fullName>
    </submittedName>
    <submittedName>
        <fullName evidence="16">Low affinity Fc-gamma receptor IIB isoform 1</fullName>
    </submittedName>
</protein>
<evidence type="ECO:0000256" key="7">
    <source>
        <dbReference type="ARBA" id="ARBA00022989"/>
    </source>
</evidence>
<evidence type="ECO:0000259" key="15">
    <source>
        <dbReference type="PROSITE" id="PS50835"/>
    </source>
</evidence>
<name>A3RLA8_RAT</name>
<dbReference type="Gene3D" id="2.60.40.10">
    <property type="entry name" value="Immunoglobulins"/>
    <property type="match status" value="2"/>
</dbReference>
<reference evidence="16" key="2">
    <citation type="journal article" date="2008" name="Mol. Immunol.">
        <title>The low affinity IgG receptor Fc gamma RIIB contributes to the binding of the mast cell specific antibody, mAb BGD6.</title>
        <authorList>
            <person name="Guiraldelli M.F."/>
            <person name="Berenstein E.H."/>
            <person name="Grodzki A.C."/>
            <person name="Siraganian R.P."/>
            <person name="Jamur M.C."/>
            <person name="Oliver C."/>
        </authorList>
    </citation>
    <scope>NUCLEOTIDE SEQUENCE</scope>
    <source>
        <tissue evidence="16">Mast cell</tissue>
    </source>
</reference>
<keyword evidence="3" id="KW-0390">IgG-binding protein</keyword>
<evidence type="ECO:0000256" key="11">
    <source>
        <dbReference type="ARBA" id="ARBA00023180"/>
    </source>
</evidence>
<dbReference type="CDD" id="cd05753">
    <property type="entry name" value="Ig2_FcgammaR_like"/>
    <property type="match status" value="1"/>
</dbReference>
<keyword evidence="11" id="KW-0325">Glycoprotein</keyword>
<dbReference type="MEROPS" id="I43.001"/>
<evidence type="ECO:0000256" key="5">
    <source>
        <dbReference type="ARBA" id="ARBA00022729"/>
    </source>
</evidence>
<evidence type="ECO:0000256" key="1">
    <source>
        <dbReference type="ARBA" id="ARBA00004251"/>
    </source>
</evidence>
<evidence type="ECO:0000313" key="17">
    <source>
        <dbReference type="Ensembl" id="ENSRNOP00000055293.2"/>
    </source>
</evidence>
<dbReference type="GeneTree" id="ENSGT01050000244808"/>
<feature type="domain" description="Ig-like" evidence="15">
    <location>
        <begin position="142"/>
        <end position="211"/>
    </location>
</feature>
<dbReference type="FunFam" id="2.60.40.10:FF:000356">
    <property type="entry name" value="Low affinity immunoglobulin gamma Fc region receptor III-A"/>
    <property type="match status" value="1"/>
</dbReference>
<feature type="domain" description="Ig-like" evidence="15">
    <location>
        <begin position="46"/>
        <end position="128"/>
    </location>
</feature>
<evidence type="ECO:0000256" key="8">
    <source>
        <dbReference type="ARBA" id="ARBA00023136"/>
    </source>
</evidence>
<gene>
    <name evidence="16 17 19" type="primary">Fcgr2b</name>
    <name evidence="19" type="synonym">Fcgr2a</name>
</gene>
<keyword evidence="10 16" id="KW-0675">Receptor</keyword>
<dbReference type="SUPFAM" id="SSF48726">
    <property type="entry name" value="Immunoglobulin"/>
    <property type="match status" value="2"/>
</dbReference>
<dbReference type="Proteomes" id="UP000002494">
    <property type="component" value="Chromosome 13"/>
</dbReference>
<dbReference type="OMA" id="LEDDICY"/>
<accession>A3RLA8</accession>
<dbReference type="InterPro" id="IPR003599">
    <property type="entry name" value="Ig_sub"/>
</dbReference>